<keyword evidence="4" id="KW-1185">Reference proteome</keyword>
<reference evidence="3 4" key="1">
    <citation type="submission" date="2014-05" db="EMBL/GenBank/DDBJ databases">
        <title>De novo Genome Sequence of Spirocheata sp.</title>
        <authorList>
            <person name="Shivani Y."/>
            <person name="Subhash Y."/>
            <person name="Tushar L."/>
            <person name="Sasikala C."/>
            <person name="Ramana C.V."/>
        </authorList>
    </citation>
    <scope>NUCLEOTIDE SEQUENCE [LARGE SCALE GENOMIC DNA]</scope>
    <source>
        <strain evidence="3 4">JC230</strain>
    </source>
</reference>
<dbReference type="OrthoDB" id="9816426at2"/>
<dbReference type="SMART" id="SM01245">
    <property type="entry name" value="Jag_N"/>
    <property type="match status" value="1"/>
</dbReference>
<dbReference type="InterPro" id="IPR046866">
    <property type="entry name" value="FapA_N"/>
</dbReference>
<proteinExistence type="predicted"/>
<evidence type="ECO:0000313" key="3">
    <source>
        <dbReference type="EMBL" id="KGE73544.1"/>
    </source>
</evidence>
<dbReference type="AlphaFoldDB" id="A0A098R0P6"/>
<dbReference type="Pfam" id="PF20250">
    <property type="entry name" value="FapA_N"/>
    <property type="match status" value="1"/>
</dbReference>
<dbReference type="InterPro" id="IPR032782">
    <property type="entry name" value="KhpB_N"/>
</dbReference>
<evidence type="ECO:0000313" key="4">
    <source>
        <dbReference type="Proteomes" id="UP000029692"/>
    </source>
</evidence>
<dbReference type="PANTHER" id="PTHR38032">
    <property type="entry name" value="POLYMERASE-RELATED"/>
    <property type="match status" value="1"/>
</dbReference>
<dbReference type="Gene3D" id="3.30.30.80">
    <property type="entry name" value="probable RNA-binding protein from clostridium symbiosum atcc 14940"/>
    <property type="match status" value="1"/>
</dbReference>
<feature type="domain" description="RNA-binding protein KhpB N-terminal" evidence="2">
    <location>
        <begin position="25"/>
        <end position="76"/>
    </location>
</feature>
<dbReference type="Pfam" id="PF03961">
    <property type="entry name" value="FapA"/>
    <property type="match status" value="1"/>
</dbReference>
<evidence type="ECO:0000256" key="1">
    <source>
        <dbReference type="SAM" id="Coils"/>
    </source>
</evidence>
<dbReference type="InterPro" id="IPR046865">
    <property type="entry name" value="FapA_b_solenoid"/>
</dbReference>
<dbReference type="STRING" id="1480694.DC28_02450"/>
<accession>A0A098R0P6</accession>
<dbReference type="eggNOG" id="COG1315">
    <property type="taxonomic scope" value="Bacteria"/>
</dbReference>
<protein>
    <submittedName>
        <fullName evidence="3">Polymerase</fullName>
    </submittedName>
</protein>
<dbReference type="InterPro" id="IPR038247">
    <property type="entry name" value="Jag_N_dom_sf"/>
</dbReference>
<keyword evidence="1" id="KW-0175">Coiled coil</keyword>
<feature type="coiled-coil region" evidence="1">
    <location>
        <begin position="507"/>
        <end position="587"/>
    </location>
</feature>
<gene>
    <name evidence="3" type="ORF">DC28_02450</name>
</gene>
<dbReference type="Proteomes" id="UP000029692">
    <property type="component" value="Unassembled WGS sequence"/>
</dbReference>
<sequence>MVSFNEIQQYMKNRLEEDRGQRYVNVSGESLADALQQASIELSLPVKAIEYEILDGGSKGFMGVGKKPTLILAYPGAKAAAEAEAADFEDFTFDKQQQESRDGQFFLRRDETGVLLKVIPPQNGGIKVNEKHVLEAILERHHGDFDRSLVSKICKRAEGDFIKIAEIDRDPTNDALLNFELAEMEMKAFITIRQPGPGGVDPDAERITGFLRANNIVFGYLDEAIQSLVDNPVYNQQILVAEGQSPVNGEDGKIIYNFEKETDKIRLREIDGKVDYKELNKINNVVEGQVLAKVIAPKRGVPGHTVTGKLLPARDGKAVTLEVGNNVRLSDDKTQAIASANGQVLLLSGKISVEPIYVVNGNVDLKSGNILFLGSVVVKGNVEDGFAVKAAGNIEILGSVGKCELDAEGDIVVRQGINGKSAGLVRSGGSIWSKFLENSEVESGGYVVVSDGIINSQITSDKKVICRGKRASIVGGHIRATEEITAKTLGSVAGMETVLEVGYDPKSKAHLEELQERRSEAEKALEEVRLNLATLEKTLKLKKELPKDKQRFYDNLQEQVGDLEQEIMEVSEEIQTTERHLAQLKSSGRVSASARVFPGVKVIIKEAPLEVRNEFRAVTFVAESGMVKVTKYVESDDQVELNAITGGE</sequence>
<dbReference type="InterPro" id="IPR005646">
    <property type="entry name" value="FapA"/>
</dbReference>
<organism evidence="3 4">
    <name type="scientific">Spirochaeta lutea</name>
    <dbReference type="NCBI Taxonomy" id="1480694"/>
    <lineage>
        <taxon>Bacteria</taxon>
        <taxon>Pseudomonadati</taxon>
        <taxon>Spirochaetota</taxon>
        <taxon>Spirochaetia</taxon>
        <taxon>Spirochaetales</taxon>
        <taxon>Spirochaetaceae</taxon>
        <taxon>Spirochaeta</taxon>
    </lineage>
</organism>
<dbReference type="PANTHER" id="PTHR38032:SF1">
    <property type="entry name" value="RNA-BINDING PROTEIN KHPB N-TERMINAL DOMAIN-CONTAINING PROTEIN"/>
    <property type="match status" value="1"/>
</dbReference>
<evidence type="ECO:0000259" key="2">
    <source>
        <dbReference type="SMART" id="SM01245"/>
    </source>
</evidence>
<name>A0A098R0P6_9SPIO</name>
<dbReference type="EMBL" id="JNUP01000023">
    <property type="protein sequence ID" value="KGE73544.1"/>
    <property type="molecule type" value="Genomic_DNA"/>
</dbReference>
<dbReference type="Pfam" id="PF14804">
    <property type="entry name" value="Jag_N"/>
    <property type="match status" value="1"/>
</dbReference>
<comment type="caution">
    <text evidence="3">The sequence shown here is derived from an EMBL/GenBank/DDBJ whole genome shotgun (WGS) entry which is preliminary data.</text>
</comment>